<name>A0ACB5UBX2_AMBMO</name>
<comment type="caution">
    <text evidence="1">The sequence shown here is derived from an EMBL/GenBank/DDBJ whole genome shotgun (WGS) entry which is preliminary data.</text>
</comment>
<dbReference type="EMBL" id="BSXS01015472">
    <property type="protein sequence ID" value="GMF06764.1"/>
    <property type="molecule type" value="Genomic_DNA"/>
</dbReference>
<proteinExistence type="predicted"/>
<reference evidence="1" key="1">
    <citation type="submission" date="2023-04" db="EMBL/GenBank/DDBJ databases">
        <title>Ambrosiozyma monospora NBRC 10751.</title>
        <authorList>
            <person name="Ichikawa N."/>
            <person name="Sato H."/>
            <person name="Tonouchi N."/>
        </authorList>
    </citation>
    <scope>NUCLEOTIDE SEQUENCE</scope>
    <source>
        <strain evidence="1">NBRC 10751</strain>
    </source>
</reference>
<keyword evidence="2" id="KW-1185">Reference proteome</keyword>
<evidence type="ECO:0000313" key="1">
    <source>
        <dbReference type="EMBL" id="GMF06764.1"/>
    </source>
</evidence>
<sequence length="148" mass="16853">MNGIVHPCSHPENRPAPTTEAEMMVEVFKYTNRVLNMARPRKLLMIAVDGVAPRAKMNQQRSRRFRTAKDAKFENEQKEQQIRDMEARGEAINEAAKQKKWDSNSITPGTPFMDILAESLKYWVAHKLATDPGWASLQVIISDATMLI</sequence>
<organism evidence="1 2">
    <name type="scientific">Ambrosiozyma monospora</name>
    <name type="common">Yeast</name>
    <name type="synonym">Endomycopsis monosporus</name>
    <dbReference type="NCBI Taxonomy" id="43982"/>
    <lineage>
        <taxon>Eukaryota</taxon>
        <taxon>Fungi</taxon>
        <taxon>Dikarya</taxon>
        <taxon>Ascomycota</taxon>
        <taxon>Saccharomycotina</taxon>
        <taxon>Pichiomycetes</taxon>
        <taxon>Pichiales</taxon>
        <taxon>Pichiaceae</taxon>
        <taxon>Ambrosiozyma</taxon>
    </lineage>
</organism>
<accession>A0ACB5UBX2</accession>
<dbReference type="Proteomes" id="UP001165064">
    <property type="component" value="Unassembled WGS sequence"/>
</dbReference>
<gene>
    <name evidence="1" type="ORF">Amon02_001277700</name>
</gene>
<evidence type="ECO:0000313" key="2">
    <source>
        <dbReference type="Proteomes" id="UP001165064"/>
    </source>
</evidence>
<protein>
    <submittedName>
        <fullName evidence="1">Unnamed protein product</fullName>
    </submittedName>
</protein>